<evidence type="ECO:0000256" key="3">
    <source>
        <dbReference type="ARBA" id="ARBA00022840"/>
    </source>
</evidence>
<feature type="domain" description="ABC transporter" evidence="4">
    <location>
        <begin position="2"/>
        <end position="261"/>
    </location>
</feature>
<dbReference type="InterPro" id="IPR051309">
    <property type="entry name" value="ABCF_ATPase"/>
</dbReference>
<feature type="domain" description="ABC transporter" evidence="4">
    <location>
        <begin position="329"/>
        <end position="542"/>
    </location>
</feature>
<dbReference type="InterPro" id="IPR017871">
    <property type="entry name" value="ABC_transporter-like_CS"/>
</dbReference>
<accession>A0A0A2A2D5</accession>
<keyword evidence="1" id="KW-0677">Repeat</keyword>
<dbReference type="OrthoDB" id="9762369at2"/>
<dbReference type="eggNOG" id="COG0488">
    <property type="taxonomic scope" value="Bacteria"/>
</dbReference>
<dbReference type="Gene3D" id="3.40.50.300">
    <property type="entry name" value="P-loop containing nucleotide triphosphate hydrolases"/>
    <property type="match status" value="2"/>
</dbReference>
<name>A0A0A2A2D5_PROMR</name>
<dbReference type="PROSITE" id="PS50893">
    <property type="entry name" value="ABC_TRANSPORTER_2"/>
    <property type="match status" value="2"/>
</dbReference>
<dbReference type="PROSITE" id="PS00211">
    <property type="entry name" value="ABC_TRANSPORTER_1"/>
    <property type="match status" value="2"/>
</dbReference>
<dbReference type="CDD" id="cd03221">
    <property type="entry name" value="ABCF_EF-3"/>
    <property type="match status" value="2"/>
</dbReference>
<gene>
    <name evidence="5" type="ORF">EU95_1911</name>
</gene>
<sequence>MIRFEGVSKIYSTDVVLKNINWEIKKGEKVGLVGSNGAGKSTQFKILIGEVEQTSGTIIKEGNPKIAHLKQEFDCNLNFSVRQELESSFKDIQIIANKLLEIENKMKSLDIKIHPDELEIFVNQLAKYQAKFEALGGYKMQSDVEKILPKLGFSLEDADQLVGNFSGGWQMKVALGKIILQKPDLLLLDEPTNHLDLETIFWLEEYLSSLKIAVVIISHDRYFLDKLCKKIIFVDRGISEIYNGNYSFFVEQKSLNEESQNKAYQLQQKEIELQKRYIDRFRASATRSSQAKSREKQLKKISKIEAPIAKSKSPVFNFPECPRSGKLVLNIKNLSHSFEDKILFLDVNLKVSAGEKIAILGPNGCGKSTLLKIIMKKISPEIGEINLGKHNIITSYYEQNQAEALSLERRVIDLICDQSPEWSQKKVRTFLGGFGFQNETVFKYIKQLSGGEKARLALALMIMNPSNFLLLDEPTNHLDLQSKENLELAIKNYQGSLLLISHDRYFISKVANKIVEIKDSKLFSYSGNYEYFLEKTQSHNKI</sequence>
<dbReference type="PANTHER" id="PTHR42855">
    <property type="entry name" value="ABC TRANSPORTER ATP-BINDING SUBUNIT"/>
    <property type="match status" value="1"/>
</dbReference>
<dbReference type="InterPro" id="IPR003439">
    <property type="entry name" value="ABC_transporter-like_ATP-bd"/>
</dbReference>
<organism evidence="5 6">
    <name type="scientific">Prochlorococcus marinus str. MIT 9201</name>
    <dbReference type="NCBI Taxonomy" id="93057"/>
    <lineage>
        <taxon>Bacteria</taxon>
        <taxon>Bacillati</taxon>
        <taxon>Cyanobacteriota</taxon>
        <taxon>Cyanophyceae</taxon>
        <taxon>Synechococcales</taxon>
        <taxon>Prochlorococcaceae</taxon>
        <taxon>Prochlorococcus</taxon>
    </lineage>
</organism>
<dbReference type="SUPFAM" id="SSF52540">
    <property type="entry name" value="P-loop containing nucleoside triphosphate hydrolases"/>
    <property type="match status" value="2"/>
</dbReference>
<evidence type="ECO:0000313" key="5">
    <source>
        <dbReference type="EMBL" id="KGF94694.1"/>
    </source>
</evidence>
<dbReference type="InterPro" id="IPR032781">
    <property type="entry name" value="ABC_tran_Xtn"/>
</dbReference>
<proteinExistence type="predicted"/>
<dbReference type="Pfam" id="PF12848">
    <property type="entry name" value="ABC_tran_Xtn"/>
    <property type="match status" value="1"/>
</dbReference>
<evidence type="ECO:0000259" key="4">
    <source>
        <dbReference type="PROSITE" id="PS50893"/>
    </source>
</evidence>
<dbReference type="PANTHER" id="PTHR42855:SF1">
    <property type="entry name" value="ABC TRANSPORTER DOMAIN-CONTAINING PROTEIN"/>
    <property type="match status" value="1"/>
</dbReference>
<evidence type="ECO:0000313" key="6">
    <source>
        <dbReference type="Proteomes" id="UP000030355"/>
    </source>
</evidence>
<dbReference type="SMART" id="SM00382">
    <property type="entry name" value="AAA"/>
    <property type="match status" value="2"/>
</dbReference>
<dbReference type="EMBL" id="JNAL01000018">
    <property type="protein sequence ID" value="KGF94694.1"/>
    <property type="molecule type" value="Genomic_DNA"/>
</dbReference>
<dbReference type="AlphaFoldDB" id="A0A0A2A2D5"/>
<dbReference type="GO" id="GO:0016887">
    <property type="term" value="F:ATP hydrolysis activity"/>
    <property type="evidence" value="ECO:0007669"/>
    <property type="project" value="InterPro"/>
</dbReference>
<dbReference type="Proteomes" id="UP000030355">
    <property type="component" value="Unassembled WGS sequence"/>
</dbReference>
<keyword evidence="3" id="KW-0067">ATP-binding</keyword>
<evidence type="ECO:0000256" key="2">
    <source>
        <dbReference type="ARBA" id="ARBA00022741"/>
    </source>
</evidence>
<protein>
    <submittedName>
        <fullName evidence="5">ABC transporter</fullName>
    </submittedName>
</protein>
<dbReference type="FunFam" id="3.40.50.300:FF:000309">
    <property type="entry name" value="ABC transporter ATP-binding protein"/>
    <property type="match status" value="1"/>
</dbReference>
<dbReference type="FunFam" id="3.40.50.300:FF:000011">
    <property type="entry name" value="Putative ABC transporter ATP-binding component"/>
    <property type="match status" value="1"/>
</dbReference>
<dbReference type="InterPro" id="IPR027417">
    <property type="entry name" value="P-loop_NTPase"/>
</dbReference>
<dbReference type="RefSeq" id="WP_032522987.1">
    <property type="nucleotide sequence ID" value="NZ_CP138977.1"/>
</dbReference>
<dbReference type="STRING" id="93057.EU95_1911"/>
<dbReference type="Pfam" id="PF00005">
    <property type="entry name" value="ABC_tran"/>
    <property type="match status" value="2"/>
</dbReference>
<reference evidence="6" key="1">
    <citation type="journal article" date="2014" name="Sci. Data">
        <title>Genomes of diverse isolates of the marine cyanobacterium Prochlorococcus.</title>
        <authorList>
            <person name="Biller S."/>
            <person name="Berube P."/>
            <person name="Thompson J."/>
            <person name="Kelly L."/>
            <person name="Roggensack S."/>
            <person name="Awad L."/>
            <person name="Roache-Johnson K."/>
            <person name="Ding H."/>
            <person name="Giovannoni S.J."/>
            <person name="Moore L.R."/>
            <person name="Chisholm S.W."/>
        </authorList>
    </citation>
    <scope>NUCLEOTIDE SEQUENCE [LARGE SCALE GENOMIC DNA]</scope>
    <source>
        <strain evidence="6">MIT 9201</strain>
    </source>
</reference>
<dbReference type="GO" id="GO:0005524">
    <property type="term" value="F:ATP binding"/>
    <property type="evidence" value="ECO:0007669"/>
    <property type="project" value="UniProtKB-KW"/>
</dbReference>
<dbReference type="GO" id="GO:0003676">
    <property type="term" value="F:nucleic acid binding"/>
    <property type="evidence" value="ECO:0007669"/>
    <property type="project" value="UniProtKB-ARBA"/>
</dbReference>
<comment type="caution">
    <text evidence="5">The sequence shown here is derived from an EMBL/GenBank/DDBJ whole genome shotgun (WGS) entry which is preliminary data.</text>
</comment>
<keyword evidence="2" id="KW-0547">Nucleotide-binding</keyword>
<dbReference type="InterPro" id="IPR003593">
    <property type="entry name" value="AAA+_ATPase"/>
</dbReference>
<evidence type="ECO:0000256" key="1">
    <source>
        <dbReference type="ARBA" id="ARBA00022737"/>
    </source>
</evidence>